<dbReference type="RefSeq" id="WP_033031183.1">
    <property type="nucleotide sequence ID" value="NZ_JJNZ01000063.1"/>
</dbReference>
<dbReference type="Proteomes" id="UP000322915">
    <property type="component" value="Unassembled WGS sequence"/>
</dbReference>
<feature type="transmembrane region" description="Helical" evidence="5">
    <location>
        <begin position="271"/>
        <end position="292"/>
    </location>
</feature>
<accession>A0A063KM07</accession>
<dbReference type="Gene3D" id="2.60.40.2380">
    <property type="match status" value="1"/>
</dbReference>
<evidence type="ECO:0000256" key="2">
    <source>
        <dbReference type="ARBA" id="ARBA00012528"/>
    </source>
</evidence>
<feature type="chain" id="PRO_5044538581" description="diguanylate cyclase" evidence="6">
    <location>
        <begin position="22"/>
        <end position="617"/>
    </location>
</feature>
<dbReference type="EMBL" id="JJNZ01000063">
    <property type="protein sequence ID" value="KDC49521.1"/>
    <property type="molecule type" value="Genomic_DNA"/>
</dbReference>
<feature type="transmembrane region" description="Helical" evidence="5">
    <location>
        <begin position="359"/>
        <end position="379"/>
    </location>
</feature>
<dbReference type="Proteomes" id="UP000324162">
    <property type="component" value="Unassembled WGS sequence"/>
</dbReference>
<feature type="transmembrane region" description="Helical" evidence="5">
    <location>
        <begin position="180"/>
        <end position="200"/>
    </location>
</feature>
<dbReference type="InterPro" id="IPR043128">
    <property type="entry name" value="Rev_trsase/Diguanyl_cyclase"/>
</dbReference>
<dbReference type="AlphaFoldDB" id="A0A063KM07"/>
<sequence>MIVAKVLFSLLTLVCVFNASANPIVISQNFKSQNIINLNYSFEPTSILEARNSNLKNWHSLKNSSLNLGLEQRPVWLTFTIKNTLNSEVEPLLSIDNPLLNKVQVFHLHNSELLSQTQIGDAFVLSQRLIKSESLLVKLTLPANTTTTVIIKVTDSAGLRVPLTLWQQDSYLAYKGKLNLIYGLLIGFVFSLAFSCLVLYGFSRKLYFACAGMITLTLGLLLSYLCGFGLRFFHPNLTGIQQLMSSMLLMLITLLFLPLQQLICQPKRSTLLKVQTIITSLFAISLLCVWLLPNLIVTLFSLVTIPIILCFYIITTLICTRSDPSKQNKGLLLTLIFFLIVMAYFIATAMGWYSLGQNSLVIVFICFFSCIFCLCYTVMEKFILQRDQQIVTQQTLIAKNTAQDTLLNERLALQEKARRELEALVDERTFELQVTLRELEEKNRELEQLNTEDALTGIKNRRFFDKKLIMELRRSRREQTPLSIIMLDIDRFKTINDTYGHLTGDQVIRAVSDIIKNNLKRPLDEVARYGGEEFVVLLPNTPNEGALDIAEQIRETIAQSTVIVAGTDIKFTISAGVYTSVADDLNTPEIFTEHADKALYYAKQHGRNQVINFPIPQ</sequence>
<dbReference type="Gene3D" id="3.30.70.270">
    <property type="match status" value="1"/>
</dbReference>
<evidence type="ECO:0000313" key="11">
    <source>
        <dbReference type="Proteomes" id="UP000027154"/>
    </source>
</evidence>
<reference evidence="12 13" key="2">
    <citation type="submission" date="2019-01" db="EMBL/GenBank/DDBJ databases">
        <title>Genome sequences of marine Pseudoalteromonas species.</title>
        <authorList>
            <person name="Boraston A.B."/>
            <person name="Hehemann J.-H."/>
            <person name="Vickers C.J."/>
            <person name="Salama-Alber O."/>
            <person name="Abe K."/>
            <person name="Hettle A.J."/>
        </authorList>
    </citation>
    <scope>NUCLEOTIDE SEQUENCE [LARGE SCALE GENOMIC DNA]</scope>
    <source>
        <strain evidence="9 13">PS42</strain>
        <strain evidence="8 12">PS47</strain>
    </source>
</reference>
<dbReference type="CDD" id="cd01949">
    <property type="entry name" value="GGDEF"/>
    <property type="match status" value="1"/>
</dbReference>
<dbReference type="OrthoDB" id="5289013at2"/>
<dbReference type="Pfam" id="PF07696">
    <property type="entry name" value="7TMR-DISMED2"/>
    <property type="match status" value="1"/>
</dbReference>
<evidence type="ECO:0000313" key="13">
    <source>
        <dbReference type="Proteomes" id="UP000324162"/>
    </source>
</evidence>
<dbReference type="SUPFAM" id="SSF55073">
    <property type="entry name" value="Nucleotide cyclase"/>
    <property type="match status" value="1"/>
</dbReference>
<reference evidence="10 11" key="1">
    <citation type="submission" date="2014-04" db="EMBL/GenBank/DDBJ databases">
        <title>Pseudoalteromonas galatheae sp. nov., isolated from a deep-sea polychaete near Canal Concepcion, Chile.</title>
        <authorList>
            <person name="Machado H.R."/>
            <person name="Gram L."/>
            <person name="Vynne N.G."/>
        </authorList>
    </citation>
    <scope>NUCLEOTIDE SEQUENCE [LARGE SCALE GENOMIC DNA]</scope>
    <source>
        <strain evidence="10 11">KMM216</strain>
    </source>
</reference>
<feature type="domain" description="GGDEF" evidence="7">
    <location>
        <begin position="480"/>
        <end position="615"/>
    </location>
</feature>
<evidence type="ECO:0000313" key="9">
    <source>
        <dbReference type="EMBL" id="KAA1164221.1"/>
    </source>
</evidence>
<evidence type="ECO:0000256" key="3">
    <source>
        <dbReference type="ARBA" id="ARBA00034247"/>
    </source>
</evidence>
<dbReference type="EMBL" id="SEUJ01000056">
    <property type="protein sequence ID" value="KAA1162657.1"/>
    <property type="molecule type" value="Genomic_DNA"/>
</dbReference>
<evidence type="ECO:0000256" key="4">
    <source>
        <dbReference type="SAM" id="Coils"/>
    </source>
</evidence>
<dbReference type="PANTHER" id="PTHR45138">
    <property type="entry name" value="REGULATORY COMPONENTS OF SENSORY TRANSDUCTION SYSTEM"/>
    <property type="match status" value="1"/>
</dbReference>
<dbReference type="PROSITE" id="PS50887">
    <property type="entry name" value="GGDEF"/>
    <property type="match status" value="1"/>
</dbReference>
<feature type="transmembrane region" description="Helical" evidence="5">
    <location>
        <begin position="331"/>
        <end position="353"/>
    </location>
</feature>
<evidence type="ECO:0000313" key="8">
    <source>
        <dbReference type="EMBL" id="KAA1162657.1"/>
    </source>
</evidence>
<keyword evidence="5" id="KW-0812">Transmembrane</keyword>
<dbReference type="InterPro" id="IPR050469">
    <property type="entry name" value="Diguanylate_Cyclase"/>
</dbReference>
<organism evidence="10 11">
    <name type="scientific">Pseudoalteromonas fuliginea</name>
    <dbReference type="NCBI Taxonomy" id="1872678"/>
    <lineage>
        <taxon>Bacteria</taxon>
        <taxon>Pseudomonadati</taxon>
        <taxon>Pseudomonadota</taxon>
        <taxon>Gammaproteobacteria</taxon>
        <taxon>Alteromonadales</taxon>
        <taxon>Pseudoalteromonadaceae</taxon>
        <taxon>Pseudoalteromonas</taxon>
    </lineage>
</organism>
<keyword evidence="4" id="KW-0175">Coiled coil</keyword>
<comment type="cofactor">
    <cofactor evidence="1">
        <name>Mg(2+)</name>
        <dbReference type="ChEBI" id="CHEBI:18420"/>
    </cofactor>
</comment>
<dbReference type="FunFam" id="3.30.70.270:FF:000001">
    <property type="entry name" value="Diguanylate cyclase domain protein"/>
    <property type="match status" value="1"/>
</dbReference>
<dbReference type="Pfam" id="PF00990">
    <property type="entry name" value="GGDEF"/>
    <property type="match status" value="1"/>
</dbReference>
<dbReference type="InterPro" id="IPR029787">
    <property type="entry name" value="Nucleotide_cyclase"/>
</dbReference>
<evidence type="ECO:0000256" key="5">
    <source>
        <dbReference type="SAM" id="Phobius"/>
    </source>
</evidence>
<keyword evidence="12" id="KW-1185">Reference proteome</keyword>
<dbReference type="GO" id="GO:0052621">
    <property type="term" value="F:diguanylate cyclase activity"/>
    <property type="evidence" value="ECO:0007669"/>
    <property type="project" value="UniProtKB-EC"/>
</dbReference>
<evidence type="ECO:0000259" key="7">
    <source>
        <dbReference type="PROSITE" id="PS50887"/>
    </source>
</evidence>
<gene>
    <name evidence="10" type="ORF">DC53_16360</name>
    <name evidence="9" type="ORF">EU508_02650</name>
    <name evidence="8" type="ORF">EU509_04225</name>
</gene>
<dbReference type="PANTHER" id="PTHR45138:SF9">
    <property type="entry name" value="DIGUANYLATE CYCLASE DGCM-RELATED"/>
    <property type="match status" value="1"/>
</dbReference>
<dbReference type="InterPro" id="IPR011622">
    <property type="entry name" value="7TMR_DISM_rcpt_extracell_dom2"/>
</dbReference>
<dbReference type="EC" id="2.7.7.65" evidence="2"/>
<evidence type="ECO:0000256" key="6">
    <source>
        <dbReference type="SAM" id="SignalP"/>
    </source>
</evidence>
<dbReference type="NCBIfam" id="TIGR00254">
    <property type="entry name" value="GGDEF"/>
    <property type="match status" value="1"/>
</dbReference>
<name>A0A063KM07_9GAMM</name>
<evidence type="ECO:0000313" key="10">
    <source>
        <dbReference type="EMBL" id="KDC49521.1"/>
    </source>
</evidence>
<feature type="coiled-coil region" evidence="4">
    <location>
        <begin position="429"/>
        <end position="456"/>
    </location>
</feature>
<evidence type="ECO:0000256" key="1">
    <source>
        <dbReference type="ARBA" id="ARBA00001946"/>
    </source>
</evidence>
<dbReference type="SMART" id="SM00267">
    <property type="entry name" value="GGDEF"/>
    <property type="match status" value="1"/>
</dbReference>
<keyword evidence="5" id="KW-0472">Membrane</keyword>
<comment type="caution">
    <text evidence="10">The sequence shown here is derived from an EMBL/GenBank/DDBJ whole genome shotgun (WGS) entry which is preliminary data.</text>
</comment>
<proteinExistence type="predicted"/>
<protein>
    <recommendedName>
        <fullName evidence="2">diguanylate cyclase</fullName>
        <ecNumber evidence="2">2.7.7.65</ecNumber>
    </recommendedName>
</protein>
<comment type="catalytic activity">
    <reaction evidence="3">
        <text>2 GTP = 3',3'-c-di-GMP + 2 diphosphate</text>
        <dbReference type="Rhea" id="RHEA:24898"/>
        <dbReference type="ChEBI" id="CHEBI:33019"/>
        <dbReference type="ChEBI" id="CHEBI:37565"/>
        <dbReference type="ChEBI" id="CHEBI:58805"/>
        <dbReference type="EC" id="2.7.7.65"/>
    </reaction>
</comment>
<feature type="transmembrane region" description="Helical" evidence="5">
    <location>
        <begin position="298"/>
        <end position="319"/>
    </location>
</feature>
<feature type="signal peptide" evidence="6">
    <location>
        <begin position="1"/>
        <end position="21"/>
    </location>
</feature>
<feature type="transmembrane region" description="Helical" evidence="5">
    <location>
        <begin position="239"/>
        <end position="259"/>
    </location>
</feature>
<evidence type="ECO:0000313" key="12">
    <source>
        <dbReference type="Proteomes" id="UP000322915"/>
    </source>
</evidence>
<keyword evidence="5" id="KW-1133">Transmembrane helix</keyword>
<keyword evidence="6" id="KW-0732">Signal</keyword>
<dbReference type="InterPro" id="IPR000160">
    <property type="entry name" value="GGDEF_dom"/>
</dbReference>
<dbReference type="Proteomes" id="UP000027154">
    <property type="component" value="Unassembled WGS sequence"/>
</dbReference>
<dbReference type="EMBL" id="SEUK01000039">
    <property type="protein sequence ID" value="KAA1164221.1"/>
    <property type="molecule type" value="Genomic_DNA"/>
</dbReference>
<feature type="transmembrane region" description="Helical" evidence="5">
    <location>
        <begin position="207"/>
        <end position="233"/>
    </location>
</feature>